<dbReference type="InterPro" id="IPR036122">
    <property type="entry name" value="CaM-bd_dom_sf"/>
</dbReference>
<keyword evidence="5" id="KW-0406">Ion transport</keyword>
<evidence type="ECO:0000256" key="3">
    <source>
        <dbReference type="ARBA" id="ARBA00022692"/>
    </source>
</evidence>
<keyword evidence="7" id="KW-0407">Ion channel</keyword>
<dbReference type="Gene3D" id="1.10.287.70">
    <property type="match status" value="1"/>
</dbReference>
<keyword evidence="4" id="KW-1133">Transmembrane helix</keyword>
<keyword evidence="10" id="KW-1185">Reference proteome</keyword>
<dbReference type="SMART" id="SM01053">
    <property type="entry name" value="CaMBD"/>
    <property type="match status" value="1"/>
</dbReference>
<evidence type="ECO:0000256" key="5">
    <source>
        <dbReference type="ARBA" id="ARBA00023065"/>
    </source>
</evidence>
<evidence type="ECO:0000259" key="8">
    <source>
        <dbReference type="SMART" id="SM01053"/>
    </source>
</evidence>
<reference evidence="9 10" key="1">
    <citation type="submission" date="2015-03" db="EMBL/GenBank/DDBJ databases">
        <title>Draft genome of the nematode, Opisthorchis viverrini.</title>
        <authorList>
            <person name="Mitreva M."/>
        </authorList>
    </citation>
    <scope>NUCLEOTIDE SEQUENCE [LARGE SCALE GENOMIC DNA]</scope>
    <source>
        <strain evidence="9">Khon Kaen</strain>
    </source>
</reference>
<dbReference type="GO" id="GO:0016286">
    <property type="term" value="F:small conductance calcium-activated potassium channel activity"/>
    <property type="evidence" value="ECO:0007669"/>
    <property type="project" value="InterPro"/>
</dbReference>
<evidence type="ECO:0000256" key="4">
    <source>
        <dbReference type="ARBA" id="ARBA00022989"/>
    </source>
</evidence>
<name>A0A1S8WTM6_OPIVI</name>
<feature type="non-terminal residue" evidence="9">
    <location>
        <position position="103"/>
    </location>
</feature>
<evidence type="ECO:0000256" key="2">
    <source>
        <dbReference type="ARBA" id="ARBA00022448"/>
    </source>
</evidence>
<evidence type="ECO:0000313" key="9">
    <source>
        <dbReference type="EMBL" id="OON17715.1"/>
    </source>
</evidence>
<organism evidence="9 10">
    <name type="scientific">Opisthorchis viverrini</name>
    <name type="common">Southeast Asian liver fluke</name>
    <dbReference type="NCBI Taxonomy" id="6198"/>
    <lineage>
        <taxon>Eukaryota</taxon>
        <taxon>Metazoa</taxon>
        <taxon>Spiralia</taxon>
        <taxon>Lophotrochozoa</taxon>
        <taxon>Platyhelminthes</taxon>
        <taxon>Trematoda</taxon>
        <taxon>Digenea</taxon>
        <taxon>Opisthorchiida</taxon>
        <taxon>Opisthorchiata</taxon>
        <taxon>Opisthorchiidae</taxon>
        <taxon>Opisthorchis</taxon>
    </lineage>
</organism>
<dbReference type="SUPFAM" id="SSF81327">
    <property type="entry name" value="Small-conductance potassium channel"/>
    <property type="match status" value="1"/>
</dbReference>
<proteinExistence type="predicted"/>
<dbReference type="GO" id="GO:0005516">
    <property type="term" value="F:calmodulin binding"/>
    <property type="evidence" value="ECO:0007669"/>
    <property type="project" value="InterPro"/>
</dbReference>
<dbReference type="PANTHER" id="PTHR10153">
    <property type="entry name" value="SMALL CONDUCTANCE CALCIUM-ACTIVATED POTASSIUM CHANNEL"/>
    <property type="match status" value="1"/>
</dbReference>
<evidence type="ECO:0000313" key="10">
    <source>
        <dbReference type="Proteomes" id="UP000243686"/>
    </source>
</evidence>
<feature type="non-terminal residue" evidence="9">
    <location>
        <position position="1"/>
    </location>
</feature>
<dbReference type="EMBL" id="KV894991">
    <property type="protein sequence ID" value="OON17715.1"/>
    <property type="molecule type" value="Genomic_DNA"/>
</dbReference>
<dbReference type="InterPro" id="IPR004178">
    <property type="entry name" value="CaM-bd_dom"/>
</dbReference>
<evidence type="ECO:0000256" key="7">
    <source>
        <dbReference type="ARBA" id="ARBA00023303"/>
    </source>
</evidence>
<evidence type="ECO:0000256" key="6">
    <source>
        <dbReference type="ARBA" id="ARBA00023136"/>
    </source>
</evidence>
<dbReference type="Proteomes" id="UP000243686">
    <property type="component" value="Unassembled WGS sequence"/>
</dbReference>
<dbReference type="GO" id="GO:0016020">
    <property type="term" value="C:membrane"/>
    <property type="evidence" value="ECO:0007669"/>
    <property type="project" value="UniProtKB-SubCell"/>
</dbReference>
<protein>
    <submittedName>
        <fullName evidence="9">Calmodulin binding domain protein</fullName>
    </submittedName>
</protein>
<sequence>GSACTALVVAVVARKLELSRAEKHVHNFMQDNKVYKQLRHSAANVLRETWLFYKHTRLVKRVNASRVRRHQRKFLAAINRLRKAKDDQRKLKEDANSMVDLAK</sequence>
<keyword evidence="6" id="KW-0472">Membrane</keyword>
<comment type="subcellular location">
    <subcellularLocation>
        <location evidence="1">Membrane</location>
        <topology evidence="1">Multi-pass membrane protein</topology>
    </subcellularLocation>
</comment>
<feature type="domain" description="Calmodulin-binding" evidence="8">
    <location>
        <begin position="31"/>
        <end position="103"/>
    </location>
</feature>
<keyword evidence="3" id="KW-0812">Transmembrane</keyword>
<dbReference type="InterPro" id="IPR015449">
    <property type="entry name" value="K_chnl_Ca-activ_SK"/>
</dbReference>
<dbReference type="Pfam" id="PF02888">
    <property type="entry name" value="CaMBD"/>
    <property type="match status" value="1"/>
</dbReference>
<gene>
    <name evidence="9" type="ORF">X801_06445</name>
</gene>
<keyword evidence="2" id="KW-0813">Transport</keyword>
<dbReference type="AlphaFoldDB" id="A0A1S8WTM6"/>
<evidence type="ECO:0000256" key="1">
    <source>
        <dbReference type="ARBA" id="ARBA00004141"/>
    </source>
</evidence>
<accession>A0A1S8WTM6</accession>